<dbReference type="InterPro" id="IPR029787">
    <property type="entry name" value="Nucleotide_cyclase"/>
</dbReference>
<dbReference type="CDD" id="cd07302">
    <property type="entry name" value="CHD"/>
    <property type="match status" value="1"/>
</dbReference>
<feature type="domain" description="Guanylate cyclase" evidence="2">
    <location>
        <begin position="37"/>
        <end position="175"/>
    </location>
</feature>
<dbReference type="SMART" id="SM00044">
    <property type="entry name" value="CYCc"/>
    <property type="match status" value="1"/>
</dbReference>
<evidence type="ECO:0000259" key="2">
    <source>
        <dbReference type="PROSITE" id="PS50125"/>
    </source>
</evidence>
<dbReference type="PANTHER" id="PTHR43081:SF1">
    <property type="entry name" value="ADENYLATE CYCLASE, TERMINAL-DIFFERENTIATION SPECIFIC"/>
    <property type="match status" value="1"/>
</dbReference>
<dbReference type="PANTHER" id="PTHR43081">
    <property type="entry name" value="ADENYLATE CYCLASE, TERMINAL-DIFFERENTIATION SPECIFIC-RELATED"/>
    <property type="match status" value="1"/>
</dbReference>
<keyword evidence="4" id="KW-1185">Reference proteome</keyword>
<dbReference type="GO" id="GO:0009190">
    <property type="term" value="P:cyclic nucleotide biosynthetic process"/>
    <property type="evidence" value="ECO:0007669"/>
    <property type="project" value="InterPro"/>
</dbReference>
<dbReference type="SUPFAM" id="SSF55073">
    <property type="entry name" value="Nucleotide cyclase"/>
    <property type="match status" value="2"/>
</dbReference>
<comment type="caution">
    <text evidence="3">The sequence shown here is derived from an EMBL/GenBank/DDBJ whole genome shotgun (WGS) entry which is preliminary data.</text>
</comment>
<feature type="region of interest" description="Disordered" evidence="1">
    <location>
        <begin position="674"/>
        <end position="694"/>
    </location>
</feature>
<dbReference type="PROSITE" id="PS50125">
    <property type="entry name" value="GUANYLATE_CYCLASE_2"/>
    <property type="match status" value="1"/>
</dbReference>
<sequence>MKDLAVWRLQRLKARKAPGTLKERVAKDLGLIPKEITVVFTDVQGSTDLWEQFPLAMSAALDLHDALLRSLLKKFYGYEVTTEGDSFTLAFHEAIDAIAFSIRLQEELMDVAWPEDLLLSPHACPDTSAKGDKLFAGLRVRAAIHTGIPDSIKVHAETAQIEYSGEIMEMAECISRLPSGGQILVSGATFQRTFGRLHEIGPQKEVPPMIQPSAVSSIGLRSMQSFGPTRLRATQDRTRISTFFGREQKQNEDAAKCGKAAALSAMPRVYQQRASVVPLSKSVTVIDQGRFALIDFSSQASLSPEDDGLALVEGTSIVEMLPTPLASRALAFATLDNSLKVGPSFFDAPGAELAHLPGGGTQDLEDFSVTIVFCSCCYYKDLAMHSASLAATALMMYKSCVRTTIRLCNGVECQEKEGLFMLAFLQARDAVEWAITLNTALPKVDWGAKILKQNATREIRGSANQVLMRGLPAAIGMLRGHVVSICPHATTGKADYFGATLNRAARIFSAAQPGQVLLEEGLANDVCGEWARMTSGPAKAGPLALRNFHLLQRISDEAHLQGARSQNSQDVCSNLGADLTPMHRENLSLPSTPTKCVHLDSITVSVPSLEAEQQALQPVLAPGAQSRRSIQSESRAALQRSRQGSLQRSVMPRNTDDPEGQASLVQEINARLQQLTPRPSEPSDTPAGAGMQPRTSKTAIIDNAMRSANLAGQLDELPTKESQIEIHSLGTYVFKGIVKPRRIVQILPASISERLTIGHGQLKRGKATCLNVEQVHLTTATVWLPDLSGLQLARQPSAL</sequence>
<organism evidence="3 4">
    <name type="scientific">Apatococcus fuscideae</name>
    <dbReference type="NCBI Taxonomy" id="2026836"/>
    <lineage>
        <taxon>Eukaryota</taxon>
        <taxon>Viridiplantae</taxon>
        <taxon>Chlorophyta</taxon>
        <taxon>core chlorophytes</taxon>
        <taxon>Trebouxiophyceae</taxon>
        <taxon>Chlorellales</taxon>
        <taxon>Chlorellaceae</taxon>
        <taxon>Apatococcus</taxon>
    </lineage>
</organism>
<dbReference type="AlphaFoldDB" id="A0AAW1SQJ0"/>
<dbReference type="InterPro" id="IPR001054">
    <property type="entry name" value="A/G_cyclase"/>
</dbReference>
<evidence type="ECO:0000256" key="1">
    <source>
        <dbReference type="SAM" id="MobiDB-lite"/>
    </source>
</evidence>
<dbReference type="Pfam" id="PF00211">
    <property type="entry name" value="Guanylate_cyc"/>
    <property type="match status" value="1"/>
</dbReference>
<dbReference type="GO" id="GO:0035556">
    <property type="term" value="P:intracellular signal transduction"/>
    <property type="evidence" value="ECO:0007669"/>
    <property type="project" value="InterPro"/>
</dbReference>
<feature type="compositionally biased region" description="Polar residues" evidence="1">
    <location>
        <begin position="626"/>
        <end position="648"/>
    </location>
</feature>
<protein>
    <recommendedName>
        <fullName evidence="2">Guanylate cyclase domain-containing protein</fullName>
    </recommendedName>
</protein>
<dbReference type="Gene3D" id="3.30.70.1230">
    <property type="entry name" value="Nucleotide cyclase"/>
    <property type="match status" value="2"/>
</dbReference>
<dbReference type="EMBL" id="JALJOV010001243">
    <property type="protein sequence ID" value="KAK9851364.1"/>
    <property type="molecule type" value="Genomic_DNA"/>
</dbReference>
<reference evidence="3 4" key="1">
    <citation type="journal article" date="2024" name="Nat. Commun.">
        <title>Phylogenomics reveals the evolutionary origins of lichenization in chlorophyte algae.</title>
        <authorList>
            <person name="Puginier C."/>
            <person name="Libourel C."/>
            <person name="Otte J."/>
            <person name="Skaloud P."/>
            <person name="Haon M."/>
            <person name="Grisel S."/>
            <person name="Petersen M."/>
            <person name="Berrin J.G."/>
            <person name="Delaux P.M."/>
            <person name="Dal Grande F."/>
            <person name="Keller J."/>
        </authorList>
    </citation>
    <scope>NUCLEOTIDE SEQUENCE [LARGE SCALE GENOMIC DNA]</scope>
    <source>
        <strain evidence="3 4">SAG 2523</strain>
    </source>
</reference>
<proteinExistence type="predicted"/>
<accession>A0AAW1SQJ0</accession>
<gene>
    <name evidence="3" type="ORF">WJX84_006381</name>
</gene>
<name>A0AAW1SQJ0_9CHLO</name>
<feature type="region of interest" description="Disordered" evidence="1">
    <location>
        <begin position="619"/>
        <end position="660"/>
    </location>
</feature>
<dbReference type="InterPro" id="IPR050697">
    <property type="entry name" value="Adenylyl/Guanylyl_Cyclase_3/4"/>
</dbReference>
<dbReference type="Proteomes" id="UP001485043">
    <property type="component" value="Unassembled WGS sequence"/>
</dbReference>
<evidence type="ECO:0000313" key="4">
    <source>
        <dbReference type="Proteomes" id="UP001485043"/>
    </source>
</evidence>
<evidence type="ECO:0000313" key="3">
    <source>
        <dbReference type="EMBL" id="KAK9851364.1"/>
    </source>
</evidence>